<feature type="transmembrane region" description="Helical" evidence="7">
    <location>
        <begin position="45"/>
        <end position="64"/>
    </location>
</feature>
<accession>A0A812NWH1</accession>
<dbReference type="Proteomes" id="UP000649617">
    <property type="component" value="Unassembled WGS sequence"/>
</dbReference>
<reference evidence="8" key="1">
    <citation type="submission" date="2021-02" db="EMBL/GenBank/DDBJ databases">
        <authorList>
            <person name="Dougan E. K."/>
            <person name="Rhodes N."/>
            <person name="Thang M."/>
            <person name="Chan C."/>
        </authorList>
    </citation>
    <scope>NUCLEOTIDE SEQUENCE</scope>
</reference>
<feature type="transmembrane region" description="Helical" evidence="7">
    <location>
        <begin position="264"/>
        <end position="283"/>
    </location>
</feature>
<evidence type="ECO:0000256" key="4">
    <source>
        <dbReference type="ARBA" id="ARBA00022989"/>
    </source>
</evidence>
<keyword evidence="4 7" id="KW-1133">Transmembrane helix</keyword>
<feature type="transmembrane region" description="Helical" evidence="7">
    <location>
        <begin position="15"/>
        <end position="33"/>
    </location>
</feature>
<evidence type="ECO:0000256" key="2">
    <source>
        <dbReference type="ARBA" id="ARBA00022448"/>
    </source>
</evidence>
<evidence type="ECO:0000256" key="6">
    <source>
        <dbReference type="ARBA" id="ARBA00023136"/>
    </source>
</evidence>
<evidence type="ECO:0000256" key="1">
    <source>
        <dbReference type="ARBA" id="ARBA00004141"/>
    </source>
</evidence>
<dbReference type="GO" id="GO:0016020">
    <property type="term" value="C:membrane"/>
    <property type="evidence" value="ECO:0007669"/>
    <property type="project" value="UniProtKB-SubCell"/>
</dbReference>
<evidence type="ECO:0000256" key="7">
    <source>
        <dbReference type="SAM" id="Phobius"/>
    </source>
</evidence>
<organism evidence="8 9">
    <name type="scientific">Symbiodinium pilosum</name>
    <name type="common">Dinoflagellate</name>
    <dbReference type="NCBI Taxonomy" id="2952"/>
    <lineage>
        <taxon>Eukaryota</taxon>
        <taxon>Sar</taxon>
        <taxon>Alveolata</taxon>
        <taxon>Dinophyceae</taxon>
        <taxon>Suessiales</taxon>
        <taxon>Symbiodiniaceae</taxon>
        <taxon>Symbiodinium</taxon>
    </lineage>
</organism>
<dbReference type="AlphaFoldDB" id="A0A812NWH1"/>
<keyword evidence="2" id="KW-0813">Transport</keyword>
<comment type="subcellular location">
    <subcellularLocation>
        <location evidence="1">Membrane</location>
        <topology evidence="1">Multi-pass membrane protein</topology>
    </subcellularLocation>
</comment>
<sequence length="540" mass="60630">MGVLCLCRGSVIPKAMFWSAPAAIVSVLLHIFWETPKGDSSLEVQGIESIWGGFTFVLGFLIVFRSNQAYNRFWESVTLLYQTTGEWTSAYSNLLAFCSEEDNKQQEVWDLVGKELFETLLDSEPFRDSLCFVHCCIAAWCGRCGSEKCSVCQGEVRDFQALLSKLMSLLYCSALQDMCELEDDTLEVLDLGGFSRRSLQHLRDSPDRAESVLLWIERLIVHADKRKIIDAPAPIISRAFQELSRGMVTVNNMRKIHIPFPFPYSQHLACVLIIYTVLTPIVASQSILQPWWAGIMVFVVCVSYWTLFYIAQEIDQPFGDDPNDLPIKEMQHDFNSKLSFFSQPLSYNVPEFRPDASQHIHMLGSNFSLTLDFKNSASRDSQTFVLPPVSAPDETGIQQMPALPTANPLSVEEVGSLRDSSQVVWEPLEDPLNSAVLQELLPKVLPEDFAIADIRRILEAAGIDADRASASRKPRANTAASASLSMESRNLYTASLTALSLRVEDLLSQRESALTEPALRQKMYKLKEALAEVLMDQCRV</sequence>
<dbReference type="PANTHER" id="PTHR33281:SF20">
    <property type="match status" value="1"/>
</dbReference>
<keyword evidence="3 7" id="KW-0812">Transmembrane</keyword>
<keyword evidence="5" id="KW-0406">Ion transport</keyword>
<dbReference type="EMBL" id="CAJNIZ010012125">
    <property type="protein sequence ID" value="CAE7329947.1"/>
    <property type="molecule type" value="Genomic_DNA"/>
</dbReference>
<proteinExistence type="predicted"/>
<dbReference type="InterPro" id="IPR044669">
    <property type="entry name" value="YneE/VCCN1/2-like"/>
</dbReference>
<gene>
    <name evidence="8" type="ORF">SPIL2461_LOCUS7653</name>
</gene>
<dbReference type="PANTHER" id="PTHR33281">
    <property type="entry name" value="UPF0187 PROTEIN YNEE"/>
    <property type="match status" value="1"/>
</dbReference>
<keyword evidence="9" id="KW-1185">Reference proteome</keyword>
<evidence type="ECO:0000256" key="5">
    <source>
        <dbReference type="ARBA" id="ARBA00023065"/>
    </source>
</evidence>
<dbReference type="Pfam" id="PF25539">
    <property type="entry name" value="Bestrophin_2"/>
    <property type="match status" value="2"/>
</dbReference>
<dbReference type="GO" id="GO:0005254">
    <property type="term" value="F:chloride channel activity"/>
    <property type="evidence" value="ECO:0007669"/>
    <property type="project" value="InterPro"/>
</dbReference>
<comment type="caution">
    <text evidence="8">The sequence shown here is derived from an EMBL/GenBank/DDBJ whole genome shotgun (WGS) entry which is preliminary data.</text>
</comment>
<dbReference type="OrthoDB" id="1368at2759"/>
<name>A0A812NWH1_SYMPI</name>
<protein>
    <submittedName>
        <fullName evidence="8">Uncharacterized protein</fullName>
    </submittedName>
</protein>
<feature type="transmembrane region" description="Helical" evidence="7">
    <location>
        <begin position="289"/>
        <end position="310"/>
    </location>
</feature>
<keyword evidence="6 7" id="KW-0472">Membrane</keyword>
<evidence type="ECO:0000256" key="3">
    <source>
        <dbReference type="ARBA" id="ARBA00022692"/>
    </source>
</evidence>
<evidence type="ECO:0000313" key="8">
    <source>
        <dbReference type="EMBL" id="CAE7329947.1"/>
    </source>
</evidence>
<evidence type="ECO:0000313" key="9">
    <source>
        <dbReference type="Proteomes" id="UP000649617"/>
    </source>
</evidence>